<proteinExistence type="inferred from homology"/>
<dbReference type="PANTHER" id="PTHR22977">
    <property type="entry name" value="COX ASSEMBLY MITOCHONDRIAL PROTEIN"/>
    <property type="match status" value="1"/>
</dbReference>
<evidence type="ECO:0000256" key="6">
    <source>
        <dbReference type="SAM" id="MobiDB-lite"/>
    </source>
</evidence>
<dbReference type="AlphaFoldDB" id="A0AAQ3TNC4"/>
<evidence type="ECO:0000256" key="3">
    <source>
        <dbReference type="ARBA" id="ARBA00023128"/>
    </source>
</evidence>
<dbReference type="Proteomes" id="UP001341281">
    <property type="component" value="Chromosome 05"/>
</dbReference>
<evidence type="ECO:0000256" key="5">
    <source>
        <dbReference type="RuleBase" id="RU364104"/>
    </source>
</evidence>
<evidence type="ECO:0000313" key="7">
    <source>
        <dbReference type="EMBL" id="WVZ74994.1"/>
    </source>
</evidence>
<dbReference type="GO" id="GO:0005739">
    <property type="term" value="C:mitochondrion"/>
    <property type="evidence" value="ECO:0007669"/>
    <property type="project" value="UniProtKB-SubCell"/>
</dbReference>
<sequence length="158" mass="18138">GKYNNLNCPAWTIPLRAGSSRRRSSADRQSASALRPRPTASSTPQRHYSLHGLVERRSTSPDVDLFLLSLFEVSISLSGNASPSDFTQASYIIEEFQKCHLDHPVKKFFGECTDLKIKLDRCFRQEKALKRKANFEESKKFKEQLQAYKREIAEENKE</sequence>
<organism evidence="7 8">
    <name type="scientific">Paspalum notatum var. saurae</name>
    <dbReference type="NCBI Taxonomy" id="547442"/>
    <lineage>
        <taxon>Eukaryota</taxon>
        <taxon>Viridiplantae</taxon>
        <taxon>Streptophyta</taxon>
        <taxon>Embryophyta</taxon>
        <taxon>Tracheophyta</taxon>
        <taxon>Spermatophyta</taxon>
        <taxon>Magnoliopsida</taxon>
        <taxon>Liliopsida</taxon>
        <taxon>Poales</taxon>
        <taxon>Poaceae</taxon>
        <taxon>PACMAD clade</taxon>
        <taxon>Panicoideae</taxon>
        <taxon>Andropogonodae</taxon>
        <taxon>Paspaleae</taxon>
        <taxon>Paspalinae</taxon>
        <taxon>Paspalum</taxon>
    </lineage>
</organism>
<dbReference type="Pfam" id="PF08583">
    <property type="entry name" value="Cmc1"/>
    <property type="match status" value="1"/>
</dbReference>
<name>A0AAQ3TNC4_PASNO</name>
<accession>A0AAQ3TNC4</accession>
<evidence type="ECO:0000256" key="1">
    <source>
        <dbReference type="ARBA" id="ARBA00004173"/>
    </source>
</evidence>
<feature type="non-terminal residue" evidence="7">
    <location>
        <position position="1"/>
    </location>
</feature>
<reference evidence="7 8" key="1">
    <citation type="submission" date="2024-02" db="EMBL/GenBank/DDBJ databases">
        <title>High-quality chromosome-scale genome assembly of Pensacola bahiagrass (Paspalum notatum Flugge var. saurae).</title>
        <authorList>
            <person name="Vega J.M."/>
            <person name="Podio M."/>
            <person name="Orjuela J."/>
            <person name="Siena L.A."/>
            <person name="Pessino S.C."/>
            <person name="Combes M.C."/>
            <person name="Mariac C."/>
            <person name="Albertini E."/>
            <person name="Pupilli F."/>
            <person name="Ortiz J.P.A."/>
            <person name="Leblanc O."/>
        </authorList>
    </citation>
    <scope>NUCLEOTIDE SEQUENCE [LARGE SCALE GENOMIC DNA]</scope>
    <source>
        <strain evidence="7">R1</strain>
        <tissue evidence="7">Leaf</tissue>
    </source>
</reference>
<feature type="region of interest" description="Disordered" evidence="6">
    <location>
        <begin position="18"/>
        <end position="47"/>
    </location>
</feature>
<comment type="subcellular location">
    <subcellularLocation>
        <location evidence="1 5">Mitochondrion</location>
    </subcellularLocation>
</comment>
<protein>
    <recommendedName>
        <fullName evidence="5">COX assembly mitochondrial protein</fullName>
    </recommendedName>
</protein>
<dbReference type="EMBL" id="CP144749">
    <property type="protein sequence ID" value="WVZ74994.1"/>
    <property type="molecule type" value="Genomic_DNA"/>
</dbReference>
<dbReference type="InterPro" id="IPR013892">
    <property type="entry name" value="Cyt_c_biogenesis_Cmc1-like"/>
</dbReference>
<dbReference type="PANTHER" id="PTHR22977:SF1">
    <property type="entry name" value="COX ASSEMBLY MITOCHONDRIAL PROTEIN 2 HOMOLOG"/>
    <property type="match status" value="1"/>
</dbReference>
<evidence type="ECO:0000256" key="2">
    <source>
        <dbReference type="ARBA" id="ARBA00007347"/>
    </source>
</evidence>
<keyword evidence="4" id="KW-1015">Disulfide bond</keyword>
<evidence type="ECO:0000256" key="4">
    <source>
        <dbReference type="ARBA" id="ARBA00023157"/>
    </source>
</evidence>
<keyword evidence="3 5" id="KW-0496">Mitochondrion</keyword>
<comment type="similarity">
    <text evidence="2 5">Belongs to the CMC family.</text>
</comment>
<gene>
    <name evidence="7" type="ORF">U9M48_023102</name>
</gene>
<keyword evidence="8" id="KW-1185">Reference proteome</keyword>
<evidence type="ECO:0000313" key="8">
    <source>
        <dbReference type="Proteomes" id="UP001341281"/>
    </source>
</evidence>